<protein>
    <submittedName>
        <fullName evidence="1">Uncharacterized protein</fullName>
    </submittedName>
</protein>
<keyword evidence="2" id="KW-1185">Reference proteome</keyword>
<accession>A0A9Q0Y4V0</accession>
<name>A0A9Q0Y4V0_9SAUR</name>
<organism evidence="1 2">
    <name type="scientific">Phrynocephalus forsythii</name>
    <dbReference type="NCBI Taxonomy" id="171643"/>
    <lineage>
        <taxon>Eukaryota</taxon>
        <taxon>Metazoa</taxon>
        <taxon>Chordata</taxon>
        <taxon>Craniata</taxon>
        <taxon>Vertebrata</taxon>
        <taxon>Euteleostomi</taxon>
        <taxon>Lepidosauria</taxon>
        <taxon>Squamata</taxon>
        <taxon>Bifurcata</taxon>
        <taxon>Unidentata</taxon>
        <taxon>Episquamata</taxon>
        <taxon>Toxicofera</taxon>
        <taxon>Iguania</taxon>
        <taxon>Acrodonta</taxon>
        <taxon>Agamidae</taxon>
        <taxon>Agaminae</taxon>
        <taxon>Phrynocephalus</taxon>
    </lineage>
</organism>
<reference evidence="1" key="1">
    <citation type="journal article" date="2023" name="DNA Res.">
        <title>Chromosome-level genome assembly of Phrynocephalus forsythii using third-generation DNA sequencing and Hi-C analysis.</title>
        <authorList>
            <person name="Qi Y."/>
            <person name="Zhao W."/>
            <person name="Zhao Y."/>
            <person name="Niu C."/>
            <person name="Cao S."/>
            <person name="Zhang Y."/>
        </authorList>
    </citation>
    <scope>NUCLEOTIDE SEQUENCE</scope>
    <source>
        <tissue evidence="1">Muscle</tissue>
    </source>
</reference>
<evidence type="ECO:0000313" key="1">
    <source>
        <dbReference type="EMBL" id="KAJ7341791.1"/>
    </source>
</evidence>
<gene>
    <name evidence="1" type="ORF">JRQ81_007041</name>
</gene>
<feature type="non-terminal residue" evidence="1">
    <location>
        <position position="51"/>
    </location>
</feature>
<feature type="non-terminal residue" evidence="1">
    <location>
        <position position="1"/>
    </location>
</feature>
<dbReference type="AlphaFoldDB" id="A0A9Q0Y4V0"/>
<dbReference type="Proteomes" id="UP001142489">
    <property type="component" value="Unassembled WGS sequence"/>
</dbReference>
<sequence length="51" mass="5651">KEQFALTHPSDWNIELDFQTGLHHMTLGSFFHDSSSTGMSTCTSSSKDDST</sequence>
<dbReference type="EMBL" id="JAPFRF010000002">
    <property type="protein sequence ID" value="KAJ7341791.1"/>
    <property type="molecule type" value="Genomic_DNA"/>
</dbReference>
<proteinExistence type="predicted"/>
<comment type="caution">
    <text evidence="1">The sequence shown here is derived from an EMBL/GenBank/DDBJ whole genome shotgun (WGS) entry which is preliminary data.</text>
</comment>
<evidence type="ECO:0000313" key="2">
    <source>
        <dbReference type="Proteomes" id="UP001142489"/>
    </source>
</evidence>